<name>A0A7M4DJI2_9MICO</name>
<dbReference type="RefSeq" id="WP_156741054.1">
    <property type="nucleotide sequence ID" value="NZ_CACRYJ010000032.1"/>
</dbReference>
<evidence type="ECO:0000313" key="2">
    <source>
        <dbReference type="Proteomes" id="UP000419743"/>
    </source>
</evidence>
<keyword evidence="2" id="KW-1185">Reference proteome</keyword>
<dbReference type="AlphaFoldDB" id="A0A7M4DJI2"/>
<comment type="caution">
    <text evidence="1">The sequence shown here is derived from an EMBL/GenBank/DDBJ whole genome shotgun (WGS) entry which is preliminary data.</text>
</comment>
<accession>A0A7M4DJI2</accession>
<dbReference type="EMBL" id="CACRYJ010000032">
    <property type="protein sequence ID" value="VZO37199.1"/>
    <property type="molecule type" value="Genomic_DNA"/>
</dbReference>
<proteinExistence type="predicted"/>
<organism evidence="1 2">
    <name type="scientific">Occultella aeris</name>
    <dbReference type="NCBI Taxonomy" id="2761496"/>
    <lineage>
        <taxon>Bacteria</taxon>
        <taxon>Bacillati</taxon>
        <taxon>Actinomycetota</taxon>
        <taxon>Actinomycetes</taxon>
        <taxon>Micrococcales</taxon>
        <taxon>Ruaniaceae</taxon>
        <taxon>Occultella</taxon>
    </lineage>
</organism>
<evidence type="ECO:0000313" key="1">
    <source>
        <dbReference type="EMBL" id="VZO37199.1"/>
    </source>
</evidence>
<sequence length="126" mass="13876">MSAEPATTVRASATFVHALPEQLRERLTHPRWGTELLVDELIEAISLVGTDAAGRPLDEPRWRYEVTAVGVAVNKRGRVTRRPELAVFAPADLPDQYRDLLHGADALYARISSAISDSLDSSRLVD</sequence>
<reference evidence="1 2" key="1">
    <citation type="submission" date="2019-11" db="EMBL/GenBank/DDBJ databases">
        <authorList>
            <person name="Criscuolo A."/>
        </authorList>
    </citation>
    <scope>NUCLEOTIDE SEQUENCE [LARGE SCALE GENOMIC DNA]</scope>
    <source>
        <strain evidence="1">CIP111667</strain>
    </source>
</reference>
<gene>
    <name evidence="1" type="ORF">HALOF300_02289</name>
</gene>
<dbReference type="Proteomes" id="UP000419743">
    <property type="component" value="Unassembled WGS sequence"/>
</dbReference>
<protein>
    <submittedName>
        <fullName evidence="1">Uncharacterized protein</fullName>
    </submittedName>
</protein>